<reference evidence="2 3" key="1">
    <citation type="journal article" date="2018" name="Front. Microbiol.">
        <title>Genome-Wide Analysis of Corynespora cassiicola Leaf Fall Disease Putative Effectors.</title>
        <authorList>
            <person name="Lopez D."/>
            <person name="Ribeiro S."/>
            <person name="Label P."/>
            <person name="Fumanal B."/>
            <person name="Venisse J.S."/>
            <person name="Kohler A."/>
            <person name="de Oliveira R.R."/>
            <person name="Labutti K."/>
            <person name="Lipzen A."/>
            <person name="Lail K."/>
            <person name="Bauer D."/>
            <person name="Ohm R.A."/>
            <person name="Barry K.W."/>
            <person name="Spatafora J."/>
            <person name="Grigoriev I.V."/>
            <person name="Martin F.M."/>
            <person name="Pujade-Renaud V."/>
        </authorList>
    </citation>
    <scope>NUCLEOTIDE SEQUENCE [LARGE SCALE GENOMIC DNA]</scope>
    <source>
        <strain evidence="2 3">Philippines</strain>
    </source>
</reference>
<accession>A0A2T2P036</accession>
<dbReference type="Proteomes" id="UP000240883">
    <property type="component" value="Unassembled WGS sequence"/>
</dbReference>
<dbReference type="STRING" id="1448308.A0A2T2P036"/>
<protein>
    <submittedName>
        <fullName evidence="2">Uncharacterized protein</fullName>
    </submittedName>
</protein>
<proteinExistence type="predicted"/>
<name>A0A2T2P036_CORCC</name>
<evidence type="ECO:0000256" key="1">
    <source>
        <dbReference type="SAM" id="MobiDB-lite"/>
    </source>
</evidence>
<dbReference type="AlphaFoldDB" id="A0A2T2P036"/>
<organism evidence="2 3">
    <name type="scientific">Corynespora cassiicola Philippines</name>
    <dbReference type="NCBI Taxonomy" id="1448308"/>
    <lineage>
        <taxon>Eukaryota</taxon>
        <taxon>Fungi</taxon>
        <taxon>Dikarya</taxon>
        <taxon>Ascomycota</taxon>
        <taxon>Pezizomycotina</taxon>
        <taxon>Dothideomycetes</taxon>
        <taxon>Pleosporomycetidae</taxon>
        <taxon>Pleosporales</taxon>
        <taxon>Corynesporascaceae</taxon>
        <taxon>Corynespora</taxon>
    </lineage>
</organism>
<gene>
    <name evidence="2" type="ORF">BS50DRAFT_570442</name>
</gene>
<sequence>MDRRPIRSATAGGPRRALFPAPGRRQNPSSAPPSIPAIPTDYTDVSAKEDLVDKDEHGNYIVAAPSAQMKLSIRGGLDALEEESEQEKQLISMYEKHMGNSKWDDPSLLGEIKAALDSRLRQAVKSLDEDRWMFEGE</sequence>
<keyword evidence="3" id="KW-1185">Reference proteome</keyword>
<feature type="region of interest" description="Disordered" evidence="1">
    <location>
        <begin position="1"/>
        <end position="41"/>
    </location>
</feature>
<evidence type="ECO:0000313" key="2">
    <source>
        <dbReference type="EMBL" id="PSN71035.1"/>
    </source>
</evidence>
<evidence type="ECO:0000313" key="3">
    <source>
        <dbReference type="Proteomes" id="UP000240883"/>
    </source>
</evidence>
<dbReference type="OrthoDB" id="4188844at2759"/>
<dbReference type="EMBL" id="KZ678131">
    <property type="protein sequence ID" value="PSN71035.1"/>
    <property type="molecule type" value="Genomic_DNA"/>
</dbReference>